<feature type="compositionally biased region" description="Basic and acidic residues" evidence="1">
    <location>
        <begin position="1"/>
        <end position="12"/>
    </location>
</feature>
<reference evidence="3" key="1">
    <citation type="submission" date="2021-06" db="EMBL/GenBank/DDBJ databases">
        <authorList>
            <person name="Kallberg Y."/>
            <person name="Tangrot J."/>
            <person name="Rosling A."/>
        </authorList>
    </citation>
    <scope>NUCLEOTIDE SEQUENCE</scope>
    <source>
        <strain evidence="3">FL966</strain>
    </source>
</reference>
<evidence type="ECO:0000313" key="3">
    <source>
        <dbReference type="EMBL" id="CAG8799964.1"/>
    </source>
</evidence>
<dbReference type="OrthoDB" id="2363476at2759"/>
<keyword evidence="4" id="KW-1185">Reference proteome</keyword>
<feature type="region of interest" description="Disordered" evidence="1">
    <location>
        <begin position="1"/>
        <end position="22"/>
    </location>
</feature>
<dbReference type="CDD" id="cd02440">
    <property type="entry name" value="AdoMet_MTases"/>
    <property type="match status" value="1"/>
</dbReference>
<dbReference type="SUPFAM" id="SSF53335">
    <property type="entry name" value="S-adenosyl-L-methionine-dependent methyltransferases"/>
    <property type="match status" value="1"/>
</dbReference>
<dbReference type="AlphaFoldDB" id="A0A9N9PB32"/>
<protein>
    <submittedName>
        <fullName evidence="3">8432_t:CDS:1</fullName>
    </submittedName>
</protein>
<gene>
    <name evidence="3" type="ORF">CPELLU_LOCUS17630</name>
</gene>
<dbReference type="InterPro" id="IPR041698">
    <property type="entry name" value="Methyltransf_25"/>
</dbReference>
<organism evidence="3 4">
    <name type="scientific">Cetraspora pellucida</name>
    <dbReference type="NCBI Taxonomy" id="1433469"/>
    <lineage>
        <taxon>Eukaryota</taxon>
        <taxon>Fungi</taxon>
        <taxon>Fungi incertae sedis</taxon>
        <taxon>Mucoromycota</taxon>
        <taxon>Glomeromycotina</taxon>
        <taxon>Glomeromycetes</taxon>
        <taxon>Diversisporales</taxon>
        <taxon>Gigasporaceae</taxon>
        <taxon>Cetraspora</taxon>
    </lineage>
</organism>
<dbReference type="Proteomes" id="UP000789759">
    <property type="component" value="Unassembled WGS sequence"/>
</dbReference>
<dbReference type="Pfam" id="PF13649">
    <property type="entry name" value="Methyltransf_25"/>
    <property type="match status" value="1"/>
</dbReference>
<evidence type="ECO:0000259" key="2">
    <source>
        <dbReference type="Pfam" id="PF13649"/>
    </source>
</evidence>
<evidence type="ECO:0000256" key="1">
    <source>
        <dbReference type="SAM" id="MobiDB-lite"/>
    </source>
</evidence>
<name>A0A9N9PB32_9GLOM</name>
<dbReference type="Gene3D" id="3.40.50.150">
    <property type="entry name" value="Vaccinia Virus protein VP39"/>
    <property type="match status" value="1"/>
</dbReference>
<proteinExistence type="predicted"/>
<dbReference type="InterPro" id="IPR029063">
    <property type="entry name" value="SAM-dependent_MTases_sf"/>
</dbReference>
<accession>A0A9N9PB32</accession>
<sequence length="296" mass="34279">MSHHSEIKKHESTSTNAYLPPVEDSEDSINTRFYMYNIYEHVFNDIICAPVQEKLQTGAKVLEFCCDSGIWTTEIAPEYPNTEFYAVDSTISISGEKFNNITFIECDIFKKLPFPDNEFDYIVSQDKLFLMEKNRFLEGLSEIIRVLKPEGWLEFVGTYNTDLVYGSAYKQLKNTWESWLRLQNIDSDIVKNIENYLQQTGKVESISCQTKDSQIRSGNAFGEFLNEFIFSFYRSTRDYLAPFMSISLEEFDDLVNKAECELSAKDNQTTIRHKQILAKKKSMHSEATTRTVSSTE</sequence>
<evidence type="ECO:0000313" key="4">
    <source>
        <dbReference type="Proteomes" id="UP000789759"/>
    </source>
</evidence>
<comment type="caution">
    <text evidence="3">The sequence shown here is derived from an EMBL/GenBank/DDBJ whole genome shotgun (WGS) entry which is preliminary data.</text>
</comment>
<dbReference type="EMBL" id="CAJVQA010030730">
    <property type="protein sequence ID" value="CAG8799964.1"/>
    <property type="molecule type" value="Genomic_DNA"/>
</dbReference>
<dbReference type="PANTHER" id="PTHR43591">
    <property type="entry name" value="METHYLTRANSFERASE"/>
    <property type="match status" value="1"/>
</dbReference>
<feature type="domain" description="Methyltransferase" evidence="2">
    <location>
        <begin position="61"/>
        <end position="151"/>
    </location>
</feature>